<dbReference type="PANTHER" id="PTHR46401:SF8">
    <property type="entry name" value="BLL6006 PROTEIN"/>
    <property type="match status" value="1"/>
</dbReference>
<protein>
    <submittedName>
        <fullName evidence="3">Glycosyl transferase</fullName>
    </submittedName>
</protein>
<evidence type="ECO:0000313" key="3">
    <source>
        <dbReference type="EMBL" id="GLQ55314.1"/>
    </source>
</evidence>
<dbReference type="InterPro" id="IPR028098">
    <property type="entry name" value="Glyco_trans_4-like_N"/>
</dbReference>
<dbReference type="PANTHER" id="PTHR46401">
    <property type="entry name" value="GLYCOSYLTRANSFERASE WBBK-RELATED"/>
    <property type="match status" value="1"/>
</dbReference>
<dbReference type="InterPro" id="IPR001296">
    <property type="entry name" value="Glyco_trans_1"/>
</dbReference>
<dbReference type="Proteomes" id="UP001156691">
    <property type="component" value="Unassembled WGS sequence"/>
</dbReference>
<evidence type="ECO:0000259" key="1">
    <source>
        <dbReference type="Pfam" id="PF00534"/>
    </source>
</evidence>
<dbReference type="GO" id="GO:0016740">
    <property type="term" value="F:transferase activity"/>
    <property type="evidence" value="ECO:0007669"/>
    <property type="project" value="UniProtKB-KW"/>
</dbReference>
<keyword evidence="3" id="KW-0808">Transferase</keyword>
<keyword evidence="4" id="KW-1185">Reference proteome</keyword>
<proteinExistence type="predicted"/>
<dbReference type="Pfam" id="PF13439">
    <property type="entry name" value="Glyco_transf_4"/>
    <property type="match status" value="1"/>
</dbReference>
<sequence length="381" mass="41761">MIGSQPSPFHRGRSGPSLGAATRVLMTLDAVGGVWRYALDLASSLRSRGFEFIFAGFGPQPSPEQRDEAERLGRLVWLDAPLDWMVADERMLDSIAPCLEGLVESEEVDLVHLNLPSQAAGLRLPVPVLVVSHSCVVTWFAVVRGTPVPMEWLWQEKRNRAGFDVADAVIAPSISHASMLRQCYAPMQMIEVVHNGARPAVRALEKAEFVFAAGRWWDDGKNGAVLDAVAPISEWPVVMAGANQGPNGQHLDITHVDWRGPLPHGQTRALMGRAAIVCSPSIYEPFGLVPLEAASTQAALVLADIPTYRELWGGAAEFFDPRDPKALATAINRLVRDPDRREELAARAYARSMSYSLNVQAEAMAEIYSRIIADRRLIRSA</sequence>
<dbReference type="CDD" id="cd03801">
    <property type="entry name" value="GT4_PimA-like"/>
    <property type="match status" value="1"/>
</dbReference>
<dbReference type="SUPFAM" id="SSF53756">
    <property type="entry name" value="UDP-Glycosyltransferase/glycogen phosphorylase"/>
    <property type="match status" value="1"/>
</dbReference>
<dbReference type="Gene3D" id="3.40.50.2000">
    <property type="entry name" value="Glycogen Phosphorylase B"/>
    <property type="match status" value="2"/>
</dbReference>
<evidence type="ECO:0000259" key="2">
    <source>
        <dbReference type="Pfam" id="PF13439"/>
    </source>
</evidence>
<evidence type="ECO:0000313" key="4">
    <source>
        <dbReference type="Proteomes" id="UP001156691"/>
    </source>
</evidence>
<comment type="caution">
    <text evidence="3">The sequence shown here is derived from an EMBL/GenBank/DDBJ whole genome shotgun (WGS) entry which is preliminary data.</text>
</comment>
<dbReference type="Pfam" id="PF00534">
    <property type="entry name" value="Glycos_transf_1"/>
    <property type="match status" value="1"/>
</dbReference>
<reference evidence="4" key="1">
    <citation type="journal article" date="2019" name="Int. J. Syst. Evol. Microbiol.">
        <title>The Global Catalogue of Microorganisms (GCM) 10K type strain sequencing project: providing services to taxonomists for standard genome sequencing and annotation.</title>
        <authorList>
            <consortium name="The Broad Institute Genomics Platform"/>
            <consortium name="The Broad Institute Genome Sequencing Center for Infectious Disease"/>
            <person name="Wu L."/>
            <person name="Ma J."/>
        </authorList>
    </citation>
    <scope>NUCLEOTIDE SEQUENCE [LARGE SCALE GENOMIC DNA]</scope>
    <source>
        <strain evidence="4">NBRC 112416</strain>
    </source>
</reference>
<name>A0ABQ5W5G5_9HYPH</name>
<gene>
    <name evidence="3" type="ORF">GCM10010862_25730</name>
</gene>
<accession>A0ABQ5W5G5</accession>
<dbReference type="EMBL" id="BSNS01000011">
    <property type="protein sequence ID" value="GLQ55314.1"/>
    <property type="molecule type" value="Genomic_DNA"/>
</dbReference>
<feature type="domain" description="Glycosyltransferase subfamily 4-like N-terminal" evidence="2">
    <location>
        <begin position="31"/>
        <end position="197"/>
    </location>
</feature>
<organism evidence="3 4">
    <name type="scientific">Devosia nitrariae</name>
    <dbReference type="NCBI Taxonomy" id="2071872"/>
    <lineage>
        <taxon>Bacteria</taxon>
        <taxon>Pseudomonadati</taxon>
        <taxon>Pseudomonadota</taxon>
        <taxon>Alphaproteobacteria</taxon>
        <taxon>Hyphomicrobiales</taxon>
        <taxon>Devosiaceae</taxon>
        <taxon>Devosia</taxon>
    </lineage>
</organism>
<feature type="domain" description="Glycosyl transferase family 1" evidence="1">
    <location>
        <begin position="254"/>
        <end position="350"/>
    </location>
</feature>